<dbReference type="InterPro" id="IPR012910">
    <property type="entry name" value="Plug_dom"/>
</dbReference>
<evidence type="ECO:0000256" key="2">
    <source>
        <dbReference type="ARBA" id="ARBA00022448"/>
    </source>
</evidence>
<name>A0A939GNP0_9BACT</name>
<reference evidence="12" key="1">
    <citation type="submission" date="2021-03" db="EMBL/GenBank/DDBJ databases">
        <title>Fibrella sp. HMF5335 genome sequencing and assembly.</title>
        <authorList>
            <person name="Kang H."/>
            <person name="Kim H."/>
            <person name="Bae S."/>
            <person name="Joh K."/>
        </authorList>
    </citation>
    <scope>NUCLEOTIDE SEQUENCE</scope>
    <source>
        <strain evidence="12">HMF5335</strain>
    </source>
</reference>
<keyword evidence="4 8" id="KW-0812">Transmembrane</keyword>
<dbReference type="InterPro" id="IPR039426">
    <property type="entry name" value="TonB-dep_rcpt-like"/>
</dbReference>
<evidence type="ECO:0000256" key="8">
    <source>
        <dbReference type="PROSITE-ProRule" id="PRU01360"/>
    </source>
</evidence>
<dbReference type="NCBIfam" id="TIGR04056">
    <property type="entry name" value="OMP_RagA_SusC"/>
    <property type="match status" value="1"/>
</dbReference>
<keyword evidence="5 9" id="KW-0798">TonB box</keyword>
<dbReference type="InterPro" id="IPR000531">
    <property type="entry name" value="Beta-barrel_TonB"/>
</dbReference>
<feature type="domain" description="TonB-dependent receptor plug" evidence="11">
    <location>
        <begin position="265"/>
        <end position="371"/>
    </location>
</feature>
<comment type="similarity">
    <text evidence="8 9">Belongs to the TonB-dependent receptor family.</text>
</comment>
<dbReference type="Gene3D" id="2.40.170.20">
    <property type="entry name" value="TonB-dependent receptor, beta-barrel domain"/>
    <property type="match status" value="1"/>
</dbReference>
<dbReference type="RefSeq" id="WP_207367325.1">
    <property type="nucleotide sequence ID" value="NZ_JAFMYV010000017.1"/>
</dbReference>
<evidence type="ECO:0000256" key="5">
    <source>
        <dbReference type="ARBA" id="ARBA00023077"/>
    </source>
</evidence>
<keyword evidence="6 8" id="KW-0472">Membrane</keyword>
<keyword evidence="3 8" id="KW-1134">Transmembrane beta strand</keyword>
<dbReference type="InterPro" id="IPR023996">
    <property type="entry name" value="TonB-dep_OMP_SusC/RagA"/>
</dbReference>
<evidence type="ECO:0000256" key="7">
    <source>
        <dbReference type="ARBA" id="ARBA00023237"/>
    </source>
</evidence>
<evidence type="ECO:0000256" key="1">
    <source>
        <dbReference type="ARBA" id="ARBA00004571"/>
    </source>
</evidence>
<accession>A0A939GNP0</accession>
<dbReference type="InterPro" id="IPR037066">
    <property type="entry name" value="Plug_dom_sf"/>
</dbReference>
<dbReference type="AlphaFoldDB" id="A0A939GNP0"/>
<dbReference type="Gene3D" id="2.170.130.10">
    <property type="entry name" value="TonB-dependent receptor, plug domain"/>
    <property type="match status" value="1"/>
</dbReference>
<dbReference type="InterPro" id="IPR008969">
    <property type="entry name" value="CarboxyPept-like_regulatory"/>
</dbReference>
<dbReference type="Pfam" id="PF00593">
    <property type="entry name" value="TonB_dep_Rec_b-barrel"/>
    <property type="match status" value="1"/>
</dbReference>
<proteinExistence type="inferred from homology"/>
<dbReference type="SUPFAM" id="SSF56935">
    <property type="entry name" value="Porins"/>
    <property type="match status" value="1"/>
</dbReference>
<dbReference type="GO" id="GO:0009279">
    <property type="term" value="C:cell outer membrane"/>
    <property type="evidence" value="ECO:0007669"/>
    <property type="project" value="UniProtKB-SubCell"/>
</dbReference>
<dbReference type="EMBL" id="JAFMYV010000017">
    <property type="protein sequence ID" value="MBO0939797.1"/>
    <property type="molecule type" value="Genomic_DNA"/>
</dbReference>
<keyword evidence="2 8" id="KW-0813">Transport</keyword>
<dbReference type="Gene3D" id="2.60.40.1120">
    <property type="entry name" value="Carboxypeptidase-like, regulatory domain"/>
    <property type="match status" value="1"/>
</dbReference>
<evidence type="ECO:0000256" key="6">
    <source>
        <dbReference type="ARBA" id="ARBA00023136"/>
    </source>
</evidence>
<keyword evidence="7 8" id="KW-0998">Cell outer membrane</keyword>
<dbReference type="SUPFAM" id="SSF49464">
    <property type="entry name" value="Carboxypeptidase regulatory domain-like"/>
    <property type="match status" value="1"/>
</dbReference>
<protein>
    <submittedName>
        <fullName evidence="12">TonB-dependent receptor</fullName>
    </submittedName>
</protein>
<evidence type="ECO:0000256" key="3">
    <source>
        <dbReference type="ARBA" id="ARBA00022452"/>
    </source>
</evidence>
<keyword evidence="13" id="KW-1185">Reference proteome</keyword>
<comment type="subcellular location">
    <subcellularLocation>
        <location evidence="1 8">Cell outer membrane</location>
        <topology evidence="1 8">Multi-pass membrane protein</topology>
    </subcellularLocation>
</comment>
<dbReference type="InterPro" id="IPR023997">
    <property type="entry name" value="TonB-dep_OMP_SusC/RagA_CS"/>
</dbReference>
<keyword evidence="12" id="KW-0675">Receptor</keyword>
<gene>
    <name evidence="12" type="ORF">J2I47_24845</name>
</gene>
<evidence type="ECO:0000313" key="13">
    <source>
        <dbReference type="Proteomes" id="UP000664034"/>
    </source>
</evidence>
<feature type="domain" description="TonB-dependent receptor-like beta-barrel" evidence="10">
    <location>
        <begin position="519"/>
        <end position="1016"/>
    </location>
</feature>
<evidence type="ECO:0000256" key="4">
    <source>
        <dbReference type="ARBA" id="ARBA00022692"/>
    </source>
</evidence>
<dbReference type="PROSITE" id="PS52016">
    <property type="entry name" value="TONB_DEPENDENT_REC_3"/>
    <property type="match status" value="1"/>
</dbReference>
<comment type="caution">
    <text evidence="12">The sequence shown here is derived from an EMBL/GenBank/DDBJ whole genome shotgun (WGS) entry which is preliminary data.</text>
</comment>
<evidence type="ECO:0000256" key="9">
    <source>
        <dbReference type="RuleBase" id="RU003357"/>
    </source>
</evidence>
<evidence type="ECO:0000259" key="11">
    <source>
        <dbReference type="Pfam" id="PF07715"/>
    </source>
</evidence>
<evidence type="ECO:0000259" key="10">
    <source>
        <dbReference type="Pfam" id="PF00593"/>
    </source>
</evidence>
<organism evidence="12 13">
    <name type="scientific">Fibrella rubiginis</name>
    <dbReference type="NCBI Taxonomy" id="2817060"/>
    <lineage>
        <taxon>Bacteria</taxon>
        <taxon>Pseudomonadati</taxon>
        <taxon>Bacteroidota</taxon>
        <taxon>Cytophagia</taxon>
        <taxon>Cytophagales</taxon>
        <taxon>Spirosomataceae</taxon>
        <taxon>Fibrella</taxon>
    </lineage>
</organism>
<dbReference type="Proteomes" id="UP000664034">
    <property type="component" value="Unassembled WGS sequence"/>
</dbReference>
<evidence type="ECO:0000313" key="12">
    <source>
        <dbReference type="EMBL" id="MBO0939797.1"/>
    </source>
</evidence>
<dbReference type="NCBIfam" id="TIGR04057">
    <property type="entry name" value="SusC_RagA_signa"/>
    <property type="match status" value="1"/>
</dbReference>
<sequence length="1189" mass="129594">MKHFLLRHRLIALTLSLGCVVTVGLGQQFASARVRPDGLLLSPNFLAQTSNRSMRPLAKVLADLERNHQVIFDFDNNLVKSKVVNVAGLDMKSANLERVLLELLTPVNLSFEKFNSRSYLIYNRTNRPAGRSTNLHSTTEAAERNSMGDVAGLAAPTMLTASLADRVVMYQVVDRLVTGEVRDAGNPLPGVNVLVKGTGIGTTTDANGKFKLNVPDTRNVLVFSYIGYLTQEVTITGNNTVTVNLLVDNKSLEEVVVVGYGTQKRSDLTGAVSSVKSEEIKNLPATDLNTALQGRVPGALVQQTSGEPGANSNIIIRGPVSINGGSPLYVIDGVPQGNPGYNFNLQDIESIEVLKDAASAAIYGAQAGGGVILVTTKKGKAGKIQVGFSTNYGVRDALNLPTLLSRDQYIPAKEAFGFDPVDLYGPRTGWNKLPDTDWLGATYRQGAEQNYQLSLAGGNEKSHFYVSGNYNKIEGTRIGNWLEKYSFRLNSDHQISKRFKFTQTFQATYRNGSANENTNQGPVSFRNTPVMPIYDATNPLGGWGKAPKGFQGGNDVQAAIGNYRNLNGYEFYTSGSLDYEVIDGLTARALLGTKLYTDQGYRYQPPYDVGTSLSNVDATNAGLSRRQNYVATFTLNYKKAIGQHNLSVLAGYEARRENDIGLGFFNTNALVAYPQNAGLFNNTNTAAVGWGQGDVYGRILSQFARAEYNFADRYLLTVNVRRDGYASKFGPNNRFGVFPGVSAGWKISDESFMKDVTLVTNMKLRVGYGQLGNATQGDFAFVSNYSPGFSYDFGAGRQSGITLQPQLANPDIRWESVNTTNIGLDAGLLNNRLTVNLDYYYRLTNNMLYNVTLAPSAGLGGSVPANVGQLQNTGFEFAIDWRDKVGEFTYGVAANGAFNQNKLIALDPSLGSRAFLNSGSPGTEPYRDYFTSRSAPGLPIGQFYGLISDGIYATNIASGETRPTVGDITPRAGDLRFRDISGPDGKPDGKITDDDKTYIGNPWPKFNYGITLTAGYKGFDLRAFFSGVQGQQIYNAFESMTHLFFSDYNTTSAIYGTSFFNQNDKGQPIVAGVPNSGLTNVPRVGTVTDPEKNGNWSRVSSYHVQNGSYLRLRNLQIGYTFPRVLLDRVKINSLRVYVMGDNLLTFTGYKGINPDIPPRDGDVRQMNIDASSGRYPVSRLMSVGLSADF</sequence>
<dbReference type="InterPro" id="IPR036942">
    <property type="entry name" value="Beta-barrel_TonB_sf"/>
</dbReference>
<dbReference type="Pfam" id="PF07715">
    <property type="entry name" value="Plug"/>
    <property type="match status" value="1"/>
</dbReference>
<dbReference type="Pfam" id="PF13715">
    <property type="entry name" value="CarbopepD_reg_2"/>
    <property type="match status" value="1"/>
</dbReference>